<protein>
    <recommendedName>
        <fullName evidence="6">DUF1592 domain-containing protein</fullName>
    </recommendedName>
</protein>
<dbReference type="Pfam" id="PF07631">
    <property type="entry name" value="PSD4"/>
    <property type="match status" value="1"/>
</dbReference>
<dbReference type="InterPro" id="IPR013043">
    <property type="entry name" value="DUF1595"/>
</dbReference>
<accession>A0A381TJ71</accession>
<evidence type="ECO:0000259" key="2">
    <source>
        <dbReference type="Pfam" id="PF07627"/>
    </source>
</evidence>
<feature type="domain" description="DUF1595" evidence="4">
    <location>
        <begin position="189"/>
        <end position="247"/>
    </location>
</feature>
<dbReference type="InterPro" id="IPR013042">
    <property type="entry name" value="DUF1592"/>
</dbReference>
<proteinExistence type="predicted"/>
<dbReference type="AlphaFoldDB" id="A0A381TJ71"/>
<reference evidence="5" key="1">
    <citation type="submission" date="2018-05" db="EMBL/GenBank/DDBJ databases">
        <authorList>
            <person name="Lanie J.A."/>
            <person name="Ng W.-L."/>
            <person name="Kazmierczak K.M."/>
            <person name="Andrzejewski T.M."/>
            <person name="Davidsen T.M."/>
            <person name="Wayne K.J."/>
            <person name="Tettelin H."/>
            <person name="Glass J.I."/>
            <person name="Rusch D."/>
            <person name="Podicherti R."/>
            <person name="Tsui H.-C.T."/>
            <person name="Winkler M.E."/>
        </authorList>
    </citation>
    <scope>NUCLEOTIDE SEQUENCE</scope>
</reference>
<feature type="domain" description="DUF1588" evidence="2">
    <location>
        <begin position="402"/>
        <end position="498"/>
    </location>
</feature>
<evidence type="ECO:0000259" key="1">
    <source>
        <dbReference type="Pfam" id="PF07624"/>
    </source>
</evidence>
<evidence type="ECO:0008006" key="6">
    <source>
        <dbReference type="Google" id="ProtNLM"/>
    </source>
</evidence>
<gene>
    <name evidence="5" type="ORF">METZ01_LOCUS68733</name>
</gene>
<dbReference type="EMBL" id="UINC01004650">
    <property type="protein sequence ID" value="SVA15879.1"/>
    <property type="molecule type" value="Genomic_DNA"/>
</dbReference>
<organism evidence="5">
    <name type="scientific">marine metagenome</name>
    <dbReference type="NCBI Taxonomy" id="408172"/>
    <lineage>
        <taxon>unclassified sequences</taxon>
        <taxon>metagenomes</taxon>
        <taxon>ecological metagenomes</taxon>
    </lineage>
</organism>
<dbReference type="Pfam" id="PF07627">
    <property type="entry name" value="PSCyt3"/>
    <property type="match status" value="1"/>
</dbReference>
<dbReference type="Pfam" id="PF07637">
    <property type="entry name" value="PSD5"/>
    <property type="match status" value="1"/>
</dbReference>
<feature type="domain" description="DUF1585" evidence="1">
    <location>
        <begin position="533"/>
        <end position="606"/>
    </location>
</feature>
<dbReference type="InterPro" id="IPR011478">
    <property type="entry name" value="DUF1585"/>
</dbReference>
<evidence type="ECO:0000313" key="5">
    <source>
        <dbReference type="EMBL" id="SVA15879.1"/>
    </source>
</evidence>
<evidence type="ECO:0000259" key="3">
    <source>
        <dbReference type="Pfam" id="PF07631"/>
    </source>
</evidence>
<name>A0A381TJ71_9ZZZZ</name>
<evidence type="ECO:0000259" key="4">
    <source>
        <dbReference type="Pfam" id="PF07637"/>
    </source>
</evidence>
<feature type="domain" description="DUF1592" evidence="3">
    <location>
        <begin position="254"/>
        <end position="380"/>
    </location>
</feature>
<sequence length="610" mass="68869">KARGVNHPEGLLMEPQWLGSRNGCAFTLWPPADGRGVLRFRMEVSAFEGKFKDLPHPRLWVKAGGRLLGSAEITASSGKPKELIYHVQVNDLPLGKRGLEVKLQPMVEMPYAVKGFENEDRKVKDKPVPGGTGLYRPLWDRKKKPPVEETPAPYLTLHAIEAEMDYVAQWPPAEWGTNVGEIVDNDTSAKRLLGIWMERAWRRSVSRAEQKPFFALYQKVRKQGASFDDALRAAFHSVLMSAPFRYLSPVSQSHHAIASRLSFMLIGAPPDAELRQLAKDNKLRDAKVLNAQVDRLLADPRSDGFVRPFVRQWLVMGQPITLAMKTLQHQDFRFGRYLKESMQEETIAYVAQMLKDNRPARELIDSDWTMMNDSLARHYGYDGFGDGVMRKVTLRRNDPRGGGLLGHAGIQSMLTWMGDNWVIYRGAWTLRHILDSPPPPPPLEVPVLDPTTSANQGKSFKELLVQHQEDARCAICHKDIDPLGFAFQNFDLSGRWRELEFEKYKREEIDGKIAWNGAGKSRPVDAAGRLPRGETFKSFEECKQLLVKNYQADLVHGLLKNLTLYGTGRKPDVAGLGEIRDIQASLRAKGYRLGDLVKAVVRSEAFLGDQ</sequence>
<feature type="non-terminal residue" evidence="5">
    <location>
        <position position="1"/>
    </location>
</feature>
<dbReference type="Pfam" id="PF07624">
    <property type="entry name" value="PSD2"/>
    <property type="match status" value="1"/>
</dbReference>
<dbReference type="InterPro" id="IPR013039">
    <property type="entry name" value="DUF1588"/>
</dbReference>